<dbReference type="EMBL" id="JAFBCL010000001">
    <property type="protein sequence ID" value="MBM7811328.1"/>
    <property type="molecule type" value="Genomic_DNA"/>
</dbReference>
<dbReference type="Pfam" id="PF07081">
    <property type="entry name" value="DUF1349"/>
    <property type="match status" value="1"/>
</dbReference>
<dbReference type="SUPFAM" id="SSF49899">
    <property type="entry name" value="Concanavalin A-like lectins/glucanases"/>
    <property type="match status" value="1"/>
</dbReference>
<proteinExistence type="predicted"/>
<dbReference type="AlphaFoldDB" id="A0A8T8I2Y9"/>
<evidence type="ECO:0000313" key="1">
    <source>
        <dbReference type="EMBL" id="MBM7811328.1"/>
    </source>
</evidence>
<name>A0A8T8I2Y9_9PSEU</name>
<reference evidence="2" key="2">
    <citation type="submission" date="2021-04" db="EMBL/GenBank/DDBJ databases">
        <title>Saccharothrix algeriensis WGS.</title>
        <authorList>
            <person name="Stuskova K."/>
            <person name="Hakalova E."/>
            <person name="Tebbal A.B."/>
            <person name="Eichmeier A."/>
        </authorList>
    </citation>
    <scope>NUCLEOTIDE SEQUENCE</scope>
    <source>
        <strain evidence="2">NRRL B-24137</strain>
    </source>
</reference>
<dbReference type="Gene3D" id="2.60.120.200">
    <property type="match status" value="1"/>
</dbReference>
<dbReference type="InterPro" id="IPR013320">
    <property type="entry name" value="ConA-like_dom_sf"/>
</dbReference>
<reference evidence="1 4" key="1">
    <citation type="submission" date="2021-01" db="EMBL/GenBank/DDBJ databases">
        <title>Sequencing the genomes of 1000 actinobacteria strains.</title>
        <authorList>
            <person name="Klenk H.-P."/>
        </authorList>
    </citation>
    <scope>NUCLEOTIDE SEQUENCE [LARGE SCALE GENOMIC DNA]</scope>
    <source>
        <strain evidence="1 4">DSM 44581</strain>
    </source>
</reference>
<accession>A0A8T8I2Y9</accession>
<organism evidence="2 3">
    <name type="scientific">Saccharothrix algeriensis</name>
    <dbReference type="NCBI Taxonomy" id="173560"/>
    <lineage>
        <taxon>Bacteria</taxon>
        <taxon>Bacillati</taxon>
        <taxon>Actinomycetota</taxon>
        <taxon>Actinomycetes</taxon>
        <taxon>Pseudonocardiales</taxon>
        <taxon>Pseudonocardiaceae</taxon>
        <taxon>Saccharothrix</taxon>
    </lineage>
</organism>
<dbReference type="InterPro" id="IPR009784">
    <property type="entry name" value="DUF1349"/>
</dbReference>
<dbReference type="InterPro" id="IPR015987">
    <property type="entry name" value="UCP022704"/>
</dbReference>
<dbReference type="PANTHER" id="PTHR35332:SF2">
    <property type="entry name" value="REGULATION OF ENOLASE PROTEIN 1"/>
    <property type="match status" value="1"/>
</dbReference>
<protein>
    <submittedName>
        <fullName evidence="2">DUF1349 domain-containing protein</fullName>
    </submittedName>
    <submittedName>
        <fullName evidence="1">Regulation of enolase protein 1 (Concanavalin A-like superfamily)</fullName>
    </submittedName>
</protein>
<dbReference type="Proteomes" id="UP001195724">
    <property type="component" value="Unassembled WGS sequence"/>
</dbReference>
<dbReference type="PIRSF" id="PIRSF022704">
    <property type="entry name" value="UCP022704"/>
    <property type="match status" value="1"/>
</dbReference>
<dbReference type="EMBL" id="CP072788">
    <property type="protein sequence ID" value="QTR05215.1"/>
    <property type="molecule type" value="Genomic_DNA"/>
</dbReference>
<evidence type="ECO:0000313" key="3">
    <source>
        <dbReference type="Proteomes" id="UP000671828"/>
    </source>
</evidence>
<evidence type="ECO:0000313" key="4">
    <source>
        <dbReference type="Proteomes" id="UP001195724"/>
    </source>
</evidence>
<evidence type="ECO:0000313" key="2">
    <source>
        <dbReference type="EMBL" id="QTR05215.1"/>
    </source>
</evidence>
<gene>
    <name evidence="2" type="ORF">J7S33_11310</name>
    <name evidence="1" type="ORF">JOE68_002193</name>
</gene>
<keyword evidence="4" id="KW-1185">Reference proteome</keyword>
<dbReference type="Proteomes" id="UP000671828">
    <property type="component" value="Chromosome"/>
</dbReference>
<sequence length="187" mass="20140">MGITAFDRDDWQWLNEPASWSAEGGLSLTADPGTDFWRTTHYGFDRDTGHVLGVPLAGDFTLVASFTADYAAQYDQAGVALRVDDRNWVKAGVELVDDEFQVGAVITRDFSDWSVVPVGRVSRVTVSAAREGDTVTVRYGLADDEPTTMLRLGYFPPGATALAGVMAAAPTGPGFAARFDRVRVTTA</sequence>
<dbReference type="PANTHER" id="PTHR35332">
    <property type="entry name" value="REGULATION OF ENOLASE PROTEIN 1"/>
    <property type="match status" value="1"/>
</dbReference>
<dbReference type="RefSeq" id="WP_204842219.1">
    <property type="nucleotide sequence ID" value="NZ_JAFBCL010000001.1"/>
</dbReference>